<dbReference type="RefSeq" id="WP_242863598.1">
    <property type="nucleotide sequence ID" value="NZ_CABIYH010000019.1"/>
</dbReference>
<dbReference type="Proteomes" id="UP000095350">
    <property type="component" value="Unassembled WGS sequence"/>
</dbReference>
<reference evidence="3 4" key="1">
    <citation type="submission" date="2015-09" db="EMBL/GenBank/DDBJ databases">
        <authorList>
            <consortium name="Pathogen Informatics"/>
        </authorList>
    </citation>
    <scope>NUCLEOTIDE SEQUENCE [LARGE SCALE GENOMIC DNA]</scope>
    <source>
        <strain evidence="3 4">2789STDY5834960</strain>
    </source>
</reference>
<name>A0A173V6C9_9FIRM</name>
<dbReference type="PaxDb" id="166486-ERS852572_02554"/>
<accession>A0A173V6C9</accession>
<evidence type="ECO:0000313" key="3">
    <source>
        <dbReference type="EMBL" id="CUN21735.1"/>
    </source>
</evidence>
<dbReference type="STRING" id="166486.ERS852572_02554"/>
<evidence type="ECO:0000313" key="4">
    <source>
        <dbReference type="Proteomes" id="UP000095350"/>
    </source>
</evidence>
<dbReference type="InterPro" id="IPR024559">
    <property type="entry name" value="DUF3846"/>
</dbReference>
<feature type="domain" description="DUF3846" evidence="1">
    <location>
        <begin position="123"/>
        <end position="187"/>
    </location>
</feature>
<gene>
    <name evidence="3" type="ORF">ERS852572_02554</name>
</gene>
<dbReference type="AlphaFoldDB" id="A0A173V6C9"/>
<proteinExistence type="predicted"/>
<evidence type="ECO:0000259" key="2">
    <source>
        <dbReference type="Pfam" id="PF14191"/>
    </source>
</evidence>
<dbReference type="EMBL" id="CYXZ01000019">
    <property type="protein sequence ID" value="CUN21735.1"/>
    <property type="molecule type" value="Genomic_DNA"/>
</dbReference>
<evidence type="ECO:0000259" key="1">
    <source>
        <dbReference type="Pfam" id="PF12957"/>
    </source>
</evidence>
<sequence>MNVRIYQINMKRDTNNVAFMNYESLPKFQGSSEIDSSLYDKVFEGEVNCFTLEKLYEIFNLKHPAGYKGRSMSVSDVVEIIDGNTGKSYFHFCDSFGFQKVDFDPEKTQVSDRFLSLAEQEKISVLLVPVGKSPIVKEIPNTYEAMKELVGGGGLDEYMPFEDDAAIVCNRDGKQENLPMNRAVYQPPKRTQMSYSDLKSLFREAENNRQHLTAHIVFTADTFKKPYSEFERTYEVSSDNKAFQSRMGGYSIYGTSLDGVDPCLRMEGLMADEMGGKDGWKIEKCFLVEDSREVADIIHGDFFIARSNVADEKYSSLSGEQLLKYKRLFRYPERFHETAHGIEIEPFKPDRADKER</sequence>
<organism evidence="3 4">
    <name type="scientific">Roseburia intestinalis</name>
    <dbReference type="NCBI Taxonomy" id="166486"/>
    <lineage>
        <taxon>Bacteria</taxon>
        <taxon>Bacillati</taxon>
        <taxon>Bacillota</taxon>
        <taxon>Clostridia</taxon>
        <taxon>Lachnospirales</taxon>
        <taxon>Lachnospiraceae</taxon>
        <taxon>Roseburia</taxon>
    </lineage>
</organism>
<dbReference type="InterPro" id="IPR025923">
    <property type="entry name" value="YodL-like_dom"/>
</dbReference>
<dbReference type="Pfam" id="PF14191">
    <property type="entry name" value="YodL"/>
    <property type="match status" value="1"/>
</dbReference>
<feature type="domain" description="YodL-like" evidence="2">
    <location>
        <begin position="2"/>
        <end position="103"/>
    </location>
</feature>
<dbReference type="Pfam" id="PF12957">
    <property type="entry name" value="DUF3846"/>
    <property type="match status" value="1"/>
</dbReference>
<protein>
    <submittedName>
        <fullName evidence="3">Domain of uncharacterized function (DUF3846)</fullName>
    </submittedName>
</protein>